<comment type="caution">
    <text evidence="2">The sequence shown here is derived from an EMBL/GenBank/DDBJ whole genome shotgun (WGS) entry which is preliminary data.</text>
</comment>
<protein>
    <submittedName>
        <fullName evidence="2">Uncharacterized protein</fullName>
    </submittedName>
</protein>
<organism evidence="2 3">
    <name type="scientific">Kerstersia gyiorum</name>
    <dbReference type="NCBI Taxonomy" id="206506"/>
    <lineage>
        <taxon>Bacteria</taxon>
        <taxon>Pseudomonadati</taxon>
        <taxon>Pseudomonadota</taxon>
        <taxon>Betaproteobacteria</taxon>
        <taxon>Burkholderiales</taxon>
        <taxon>Alcaligenaceae</taxon>
        <taxon>Kerstersia</taxon>
    </lineage>
</organism>
<accession>A0A4V2F0J8</accession>
<reference evidence="2 3" key="1">
    <citation type="submission" date="2019-02" db="EMBL/GenBank/DDBJ databases">
        <title>Genomic Encyclopedia of Type Strains, Phase IV (KMG-IV): sequencing the most valuable type-strain genomes for metagenomic binning, comparative biology and taxonomic classification.</title>
        <authorList>
            <person name="Goeker M."/>
        </authorList>
    </citation>
    <scope>NUCLEOTIDE SEQUENCE [LARGE SCALE GENOMIC DNA]</scope>
    <source>
        <strain evidence="2 3">DSM 16618</strain>
    </source>
</reference>
<name>A0A4V2F0J8_9BURK</name>
<sequence>MRPINTPPSPTDTSVPSDERSSLEPGSPAVFATTLPGRRAGGQDDGFDAFGPDAGPWVLEGQASYADDVAEVPCGDAYELDLDPDRVVDAKIFGQVEHDGAYPVSVAAYTHGGQLIGQAISDADGHFVIPGVARSGMRLVAQTSGAALSAYDIGREILADEPWHINVLTSLVDRLRIATAWRHTQAEQRMQDFLGIARHDAVQISGPFHPGFSLKAFMAAQQQTGLDLDGYINQVVSAARQEPHVTGALSFAREAQSFEEAGRPDRRAGQVLAAGVDPQEAAKFFLSKILSLLDGALSDEEKEELFGGLLVKLGIFSTTSPMEKMIAQLAEQVAVIVGDVNALLKKLNNAELNRVVSPVNDIIRACFSISNDLKALQGYTSEADYAIRSAVIREQIQSKLGDTPYTITQLFIGYPGQLGVGNTVMDALMQTIQCSEVTHFYGYPAQAVFQRYMASLRAFQAYILTLKVMRMLSLKYQEREQIDETYLLELCRAAVQYDKVFEQISVTALPHDKLYIDLRTGYGWWADASLSKYYGTWRDKDDLQHAESRLPEAVRQFGSRPWEVPQRADIETPFFKESQRRALSFKSYIIGFGGPADGFYDVSEIESAPKFNFWLDDTFQSHTVINPDQRRPPITVLSSQRAYARPSTNERDFRKTNGSNCIIGQGSCGWEQDFGNYGGAGNYFYPVNKHVVKPEQYYPWVTFAAVREKYKNFDHVTIMTAS</sequence>
<gene>
    <name evidence="2" type="ORF">EV679_1726</name>
</gene>
<feature type="compositionally biased region" description="Pro residues" evidence="1">
    <location>
        <begin position="1"/>
        <end position="10"/>
    </location>
</feature>
<evidence type="ECO:0000313" key="2">
    <source>
        <dbReference type="EMBL" id="RZS70323.1"/>
    </source>
</evidence>
<feature type="region of interest" description="Disordered" evidence="1">
    <location>
        <begin position="1"/>
        <end position="52"/>
    </location>
</feature>
<dbReference type="Proteomes" id="UP000292039">
    <property type="component" value="Unassembled WGS sequence"/>
</dbReference>
<evidence type="ECO:0000313" key="3">
    <source>
        <dbReference type="Proteomes" id="UP000292039"/>
    </source>
</evidence>
<dbReference type="AlphaFoldDB" id="A0A4V2F0J8"/>
<proteinExistence type="predicted"/>
<evidence type="ECO:0000256" key="1">
    <source>
        <dbReference type="SAM" id="MobiDB-lite"/>
    </source>
</evidence>
<dbReference type="EMBL" id="SGWZ01000002">
    <property type="protein sequence ID" value="RZS70323.1"/>
    <property type="molecule type" value="Genomic_DNA"/>
</dbReference>